<evidence type="ECO:0000256" key="1">
    <source>
        <dbReference type="ARBA" id="ARBA00022503"/>
    </source>
</evidence>
<dbReference type="RefSeq" id="WP_111729760.1">
    <property type="nucleotide sequence ID" value="NZ_QHKO01000004.1"/>
</dbReference>
<gene>
    <name evidence="4" type="ORF">DL240_10055</name>
</gene>
<evidence type="ECO:0000313" key="4">
    <source>
        <dbReference type="EMBL" id="RAL22189.1"/>
    </source>
</evidence>
<dbReference type="SUPFAM" id="SSF55729">
    <property type="entry name" value="Acyl-CoA N-acyltransferases (Nat)"/>
    <property type="match status" value="1"/>
</dbReference>
<keyword evidence="2 4" id="KW-0808">Transferase</keyword>
<dbReference type="GO" id="GO:0008791">
    <property type="term" value="F:arginine N-succinyltransferase activity"/>
    <property type="evidence" value="ECO:0007669"/>
    <property type="project" value="InterPro"/>
</dbReference>
<evidence type="ECO:0000313" key="5">
    <source>
        <dbReference type="Proteomes" id="UP000249169"/>
    </source>
</evidence>
<dbReference type="AlphaFoldDB" id="A0A328C4K3"/>
<keyword evidence="1" id="KW-0056">Arginine metabolism</keyword>
<dbReference type="Gene3D" id="3.40.630.30">
    <property type="match status" value="1"/>
</dbReference>
<comment type="caution">
    <text evidence="4">The sequence shown here is derived from an EMBL/GenBank/DDBJ whole genome shotgun (WGS) entry which is preliminary data.</text>
</comment>
<organism evidence="4 5">
    <name type="scientific">Lujinxingia litoralis</name>
    <dbReference type="NCBI Taxonomy" id="2211119"/>
    <lineage>
        <taxon>Bacteria</taxon>
        <taxon>Deltaproteobacteria</taxon>
        <taxon>Bradymonadales</taxon>
        <taxon>Lujinxingiaceae</taxon>
        <taxon>Lujinxingia</taxon>
    </lineage>
</organism>
<evidence type="ECO:0000256" key="2">
    <source>
        <dbReference type="ARBA" id="ARBA00022679"/>
    </source>
</evidence>
<dbReference type="Pfam" id="PF04958">
    <property type="entry name" value="AstA"/>
    <property type="match status" value="1"/>
</dbReference>
<dbReference type="EMBL" id="QHKO01000004">
    <property type="protein sequence ID" value="RAL22189.1"/>
    <property type="molecule type" value="Genomic_DNA"/>
</dbReference>
<dbReference type="InterPro" id="IPR007041">
    <property type="entry name" value="Arg_succinylTrfase_AstA/AruG"/>
</dbReference>
<sequence length="360" mass="40936">MFVLRDVRPDDLDELERLAHHLNTLNLPADRQKLAATIAESQESFAGERPHHARQYVFVMEDTAAGRLIGTSMIIAQHGSFERPTVYFEVRQEQKYSQTLARYFVHQVLQLSFNYDGPTEIGGLILDPAYQGHGMKLGKLLSFMRFLFIGRRRDWFRDAIIAELLPELNPDGTSDLWECLGANFTELEYREADQLSRQNVEFIRSLFPQTPIYTALLPAHVREKIGVVGGPTRPVEKMLRSVGFEWDRSIDPFDGGPTFVCPTEECRLIQRTHEGMFAGSFQDAEEAEGEALVSVERPGARGFQATIARYRRAPRGYELHAPVAQALGLQPRETLGMLVLSGREIDDLWRGRWEDQGGEE</sequence>
<dbReference type="Proteomes" id="UP000249169">
    <property type="component" value="Unassembled WGS sequence"/>
</dbReference>
<keyword evidence="5" id="KW-1185">Reference proteome</keyword>
<keyword evidence="3" id="KW-0012">Acyltransferase</keyword>
<accession>A0A328C4K3</accession>
<dbReference type="PANTHER" id="PTHR30420">
    <property type="entry name" value="N-SUCCINYLARGININE DIHYDROLASE"/>
    <property type="match status" value="1"/>
</dbReference>
<reference evidence="4 5" key="1">
    <citation type="submission" date="2018-05" db="EMBL/GenBank/DDBJ databases">
        <title>Lujinxingia marina gen. nov. sp. nov., a new facultative anaerobic member of the class Deltaproteobacteria, and proposal of Lujinxingaceae fam. nov.</title>
        <authorList>
            <person name="Li C.-M."/>
        </authorList>
    </citation>
    <scope>NUCLEOTIDE SEQUENCE [LARGE SCALE GENOMIC DNA]</scope>
    <source>
        <strain evidence="4 5">B210</strain>
    </source>
</reference>
<dbReference type="GO" id="GO:0006527">
    <property type="term" value="P:L-arginine catabolic process"/>
    <property type="evidence" value="ECO:0007669"/>
    <property type="project" value="InterPro"/>
</dbReference>
<name>A0A328C4K3_9DELT</name>
<dbReference type="OrthoDB" id="21121at2"/>
<dbReference type="InterPro" id="IPR016181">
    <property type="entry name" value="Acyl_CoA_acyltransferase"/>
</dbReference>
<protein>
    <submittedName>
        <fullName evidence="4">Arginine N-succinyltransferase</fullName>
    </submittedName>
</protein>
<evidence type="ECO:0000256" key="3">
    <source>
        <dbReference type="ARBA" id="ARBA00023315"/>
    </source>
</evidence>
<dbReference type="PANTHER" id="PTHR30420:SF1">
    <property type="entry name" value="ARGININE N-SUCCINYLTRANSFERASE"/>
    <property type="match status" value="1"/>
</dbReference>
<proteinExistence type="predicted"/>